<evidence type="ECO:0000313" key="11">
    <source>
        <dbReference type="Proteomes" id="UP001500957"/>
    </source>
</evidence>
<dbReference type="RefSeq" id="WP_344601199.1">
    <property type="nucleotide sequence ID" value="NZ_BAAAHE010000005.1"/>
</dbReference>
<name>A0ABN1G7Z1_9ACTN</name>
<dbReference type="CDD" id="cd06582">
    <property type="entry name" value="TM_PBP1_LivH_like"/>
    <property type="match status" value="1"/>
</dbReference>
<keyword evidence="2" id="KW-0813">Transport</keyword>
<organism evidence="10 11">
    <name type="scientific">Sporichthya brevicatena</name>
    <dbReference type="NCBI Taxonomy" id="171442"/>
    <lineage>
        <taxon>Bacteria</taxon>
        <taxon>Bacillati</taxon>
        <taxon>Actinomycetota</taxon>
        <taxon>Actinomycetes</taxon>
        <taxon>Sporichthyales</taxon>
        <taxon>Sporichthyaceae</taxon>
        <taxon>Sporichthya</taxon>
    </lineage>
</organism>
<protein>
    <submittedName>
        <fullName evidence="10">Branched-chain amino acid ABC transporter permease</fullName>
    </submittedName>
</protein>
<accession>A0ABN1G7Z1</accession>
<keyword evidence="4 9" id="KW-0812">Transmembrane</keyword>
<evidence type="ECO:0000256" key="2">
    <source>
        <dbReference type="ARBA" id="ARBA00022448"/>
    </source>
</evidence>
<evidence type="ECO:0000256" key="9">
    <source>
        <dbReference type="SAM" id="Phobius"/>
    </source>
</evidence>
<evidence type="ECO:0000256" key="5">
    <source>
        <dbReference type="ARBA" id="ARBA00022970"/>
    </source>
</evidence>
<feature type="transmembrane region" description="Helical" evidence="9">
    <location>
        <begin position="6"/>
        <end position="27"/>
    </location>
</feature>
<evidence type="ECO:0000256" key="3">
    <source>
        <dbReference type="ARBA" id="ARBA00022475"/>
    </source>
</evidence>
<comment type="similarity">
    <text evidence="8">Belongs to the binding-protein-dependent transport system permease family. LivHM subfamily.</text>
</comment>
<evidence type="ECO:0000256" key="8">
    <source>
        <dbReference type="ARBA" id="ARBA00037998"/>
    </source>
</evidence>
<gene>
    <name evidence="10" type="ORF">GCM10009547_04810</name>
</gene>
<evidence type="ECO:0000256" key="7">
    <source>
        <dbReference type="ARBA" id="ARBA00023136"/>
    </source>
</evidence>
<dbReference type="Proteomes" id="UP001500957">
    <property type="component" value="Unassembled WGS sequence"/>
</dbReference>
<dbReference type="InterPro" id="IPR001851">
    <property type="entry name" value="ABC_transp_permease"/>
</dbReference>
<evidence type="ECO:0000256" key="1">
    <source>
        <dbReference type="ARBA" id="ARBA00004651"/>
    </source>
</evidence>
<feature type="transmembrane region" description="Helical" evidence="9">
    <location>
        <begin position="136"/>
        <end position="160"/>
    </location>
</feature>
<feature type="transmembrane region" description="Helical" evidence="9">
    <location>
        <begin position="58"/>
        <end position="80"/>
    </location>
</feature>
<feature type="transmembrane region" description="Helical" evidence="9">
    <location>
        <begin position="238"/>
        <end position="255"/>
    </location>
</feature>
<keyword evidence="11" id="KW-1185">Reference proteome</keyword>
<evidence type="ECO:0000256" key="4">
    <source>
        <dbReference type="ARBA" id="ARBA00022692"/>
    </source>
</evidence>
<keyword evidence="5" id="KW-0029">Amino-acid transport</keyword>
<dbReference type="PANTHER" id="PTHR11795:SF445">
    <property type="entry name" value="AMINO ACID ABC TRANSPORTER PERMEASE PROTEIN"/>
    <property type="match status" value="1"/>
</dbReference>
<comment type="subcellular location">
    <subcellularLocation>
        <location evidence="1">Cell membrane</location>
        <topology evidence="1">Multi-pass membrane protein</topology>
    </subcellularLocation>
</comment>
<evidence type="ECO:0000313" key="10">
    <source>
        <dbReference type="EMBL" id="GAA0605940.1"/>
    </source>
</evidence>
<dbReference type="PANTHER" id="PTHR11795">
    <property type="entry name" value="BRANCHED-CHAIN AMINO ACID TRANSPORT SYSTEM PERMEASE PROTEIN LIVH"/>
    <property type="match status" value="1"/>
</dbReference>
<comment type="caution">
    <text evidence="10">The sequence shown here is derived from an EMBL/GenBank/DDBJ whole genome shotgun (WGS) entry which is preliminary data.</text>
</comment>
<dbReference type="EMBL" id="BAAAHE010000005">
    <property type="protein sequence ID" value="GAA0605940.1"/>
    <property type="molecule type" value="Genomic_DNA"/>
</dbReference>
<sequence>MERFFGYLVTGLANGAIFALVALGVVVIYRVSRVINLAQGAIGVFSAFVFHYTLMGDFGLPVAVATAGAILVGAVLGAGVEKFVVRPVQSRGALATLTATTGVLLLLTELTVQLWGPNNPVIASVFPDTLVRIGNTGVTVHQIATAGLVILLAGGLYWMLAKTWVGVGITAIAQDPGAARIVGLPVRSIVTLTWAIGGASAALAGLMYIHLNSLDQISLTFVLISSLVAAALGGFNSLPLAGAGGVAVGLIFSFGQGYQPVAGIGQLLVFIALLGVLLVRSNKPTLDVVSEF</sequence>
<keyword evidence="7 9" id="KW-0472">Membrane</keyword>
<dbReference type="InterPro" id="IPR052157">
    <property type="entry name" value="BCAA_transport_permease"/>
</dbReference>
<keyword evidence="6 9" id="KW-1133">Transmembrane helix</keyword>
<feature type="transmembrane region" description="Helical" evidence="9">
    <location>
        <begin position="189"/>
        <end position="211"/>
    </location>
</feature>
<keyword evidence="3" id="KW-1003">Cell membrane</keyword>
<proteinExistence type="inferred from homology"/>
<feature type="transmembrane region" description="Helical" evidence="9">
    <location>
        <begin position="92"/>
        <end position="116"/>
    </location>
</feature>
<reference evidence="10 11" key="1">
    <citation type="journal article" date="2019" name="Int. J. Syst. Evol. Microbiol.">
        <title>The Global Catalogue of Microorganisms (GCM) 10K type strain sequencing project: providing services to taxonomists for standard genome sequencing and annotation.</title>
        <authorList>
            <consortium name="The Broad Institute Genomics Platform"/>
            <consortium name="The Broad Institute Genome Sequencing Center for Infectious Disease"/>
            <person name="Wu L."/>
            <person name="Ma J."/>
        </authorList>
    </citation>
    <scope>NUCLEOTIDE SEQUENCE [LARGE SCALE GENOMIC DNA]</scope>
    <source>
        <strain evidence="10 11">JCM 10671</strain>
    </source>
</reference>
<feature type="transmembrane region" description="Helical" evidence="9">
    <location>
        <begin position="261"/>
        <end position="279"/>
    </location>
</feature>
<feature type="transmembrane region" description="Helical" evidence="9">
    <location>
        <begin position="34"/>
        <end position="52"/>
    </location>
</feature>
<dbReference type="Pfam" id="PF02653">
    <property type="entry name" value="BPD_transp_2"/>
    <property type="match status" value="1"/>
</dbReference>
<evidence type="ECO:0000256" key="6">
    <source>
        <dbReference type="ARBA" id="ARBA00022989"/>
    </source>
</evidence>